<evidence type="ECO:0000313" key="1">
    <source>
        <dbReference type="EMBL" id="QFQ12654.1"/>
    </source>
</evidence>
<organism evidence="1 2">
    <name type="scientific">Pseudoprevotella muciniphila</name>
    <dbReference type="NCBI Taxonomy" id="2133944"/>
    <lineage>
        <taxon>Bacteria</taxon>
        <taxon>Pseudomonadati</taxon>
        <taxon>Bacteroidota</taxon>
        <taxon>Bacteroidia</taxon>
        <taxon>Bacteroidales</taxon>
        <taxon>Prevotellaceae</taxon>
        <taxon>Pseudoprevotella</taxon>
    </lineage>
</organism>
<dbReference type="Proteomes" id="UP000249375">
    <property type="component" value="Chromosome"/>
</dbReference>
<keyword evidence="1" id="KW-0378">Hydrolase</keyword>
<accession>A0A5P8E6U1</accession>
<evidence type="ECO:0000313" key="2">
    <source>
        <dbReference type="Proteomes" id="UP000249375"/>
    </source>
</evidence>
<sequence length="196" mass="21976">MMIDFHTHRPNTLPGTAIFNLPAHLLSEPGKFCPEEGGLYSVGVHPWWIDGTHDEERLWKGVEMLASHPQVVAIGECGLDRLKGDFARQIIFFEKHALLAETLGKPLVIHCVKAFDEIIAARKRLNPTVQWTIHGFRGKPQQAEQLIRAGFALSFGIKANPAAVRLVPKEHRLFETDDDDVKIIDVVGKFSNIDEV</sequence>
<dbReference type="InterPro" id="IPR032466">
    <property type="entry name" value="Metal_Hydrolase"/>
</dbReference>
<dbReference type="GO" id="GO:0016788">
    <property type="term" value="F:hydrolase activity, acting on ester bonds"/>
    <property type="evidence" value="ECO:0007669"/>
    <property type="project" value="InterPro"/>
</dbReference>
<dbReference type="SUPFAM" id="SSF51556">
    <property type="entry name" value="Metallo-dependent hydrolases"/>
    <property type="match status" value="1"/>
</dbReference>
<dbReference type="PANTHER" id="PTHR46124:SF3">
    <property type="entry name" value="HYDROLASE"/>
    <property type="match status" value="1"/>
</dbReference>
<dbReference type="KEGG" id="alq:C7Y71_006280"/>
<dbReference type="InterPro" id="IPR001130">
    <property type="entry name" value="TatD-like"/>
</dbReference>
<reference evidence="1 2" key="1">
    <citation type="submission" date="2018-11" db="EMBL/GenBank/DDBJ databases">
        <authorList>
            <person name="Na S.W."/>
            <person name="Baik M."/>
        </authorList>
    </citation>
    <scope>NUCLEOTIDE SEQUENCE [LARGE SCALE GENOMIC DNA]</scope>
    <source>
        <strain evidence="1 2">E39</strain>
    </source>
</reference>
<dbReference type="RefSeq" id="WP_111899034.1">
    <property type="nucleotide sequence ID" value="NZ_CP033459.1"/>
</dbReference>
<dbReference type="Gene3D" id="3.20.20.140">
    <property type="entry name" value="Metal-dependent hydrolases"/>
    <property type="match status" value="1"/>
</dbReference>
<dbReference type="Pfam" id="PF01026">
    <property type="entry name" value="TatD_DNase"/>
    <property type="match status" value="1"/>
</dbReference>
<dbReference type="EMBL" id="CP033459">
    <property type="protein sequence ID" value="QFQ12654.1"/>
    <property type="molecule type" value="Genomic_DNA"/>
</dbReference>
<name>A0A5P8E6U1_9BACT</name>
<dbReference type="PANTHER" id="PTHR46124">
    <property type="entry name" value="D-AMINOACYL-TRNA DEACYLASE"/>
    <property type="match status" value="1"/>
</dbReference>
<dbReference type="AlphaFoldDB" id="A0A5P8E6U1"/>
<proteinExistence type="predicted"/>
<gene>
    <name evidence="1" type="ORF">C7Y71_006280</name>
</gene>
<keyword evidence="2" id="KW-1185">Reference proteome</keyword>
<dbReference type="GO" id="GO:0005829">
    <property type="term" value="C:cytosol"/>
    <property type="evidence" value="ECO:0007669"/>
    <property type="project" value="TreeGrafter"/>
</dbReference>
<protein>
    <submittedName>
        <fullName evidence="1">Hydrolase TatD</fullName>
    </submittedName>
</protein>
<dbReference type="OrthoDB" id="664222at2"/>